<evidence type="ECO:0000256" key="1">
    <source>
        <dbReference type="ARBA" id="ARBA00001968"/>
    </source>
</evidence>
<dbReference type="InterPro" id="IPR029001">
    <property type="entry name" value="ITPase-like_fam"/>
</dbReference>
<feature type="site" description="Important for substrate specificity" evidence="3">
    <location>
        <position position="71"/>
    </location>
</feature>
<comment type="catalytic activity">
    <reaction evidence="3">
        <text>UTP + H2O = UMP + diphosphate + H(+)</text>
        <dbReference type="Rhea" id="RHEA:29395"/>
        <dbReference type="ChEBI" id="CHEBI:15377"/>
        <dbReference type="ChEBI" id="CHEBI:15378"/>
        <dbReference type="ChEBI" id="CHEBI:33019"/>
        <dbReference type="ChEBI" id="CHEBI:46398"/>
        <dbReference type="ChEBI" id="CHEBI:57865"/>
        <dbReference type="EC" id="3.6.1.9"/>
    </reaction>
</comment>
<evidence type="ECO:0000313" key="4">
    <source>
        <dbReference type="EMBL" id="MBU9739028.1"/>
    </source>
</evidence>
<dbReference type="PANTHER" id="PTHR43213:SF5">
    <property type="entry name" value="BIFUNCTIONAL DTTP_UTP PYROPHOSPHATASE_METHYLTRANSFERASE PROTEIN-RELATED"/>
    <property type="match status" value="1"/>
</dbReference>
<dbReference type="GO" id="GO:0047429">
    <property type="term" value="F:nucleoside triphosphate diphosphatase activity"/>
    <property type="evidence" value="ECO:0007669"/>
    <property type="project" value="UniProtKB-EC"/>
</dbReference>
<dbReference type="EC" id="3.6.1.9" evidence="3"/>
<dbReference type="PANTHER" id="PTHR43213">
    <property type="entry name" value="BIFUNCTIONAL DTTP/UTP PYROPHOSPHATASE/METHYLTRANSFERASE PROTEIN-RELATED"/>
    <property type="match status" value="1"/>
</dbReference>
<comment type="caution">
    <text evidence="4">The sequence shown here is derived from an EMBL/GenBank/DDBJ whole genome shotgun (WGS) entry which is preliminary data.</text>
</comment>
<dbReference type="GO" id="GO:0009117">
    <property type="term" value="P:nucleotide metabolic process"/>
    <property type="evidence" value="ECO:0007669"/>
    <property type="project" value="UniProtKB-KW"/>
</dbReference>
<dbReference type="NCBIfam" id="TIGR00172">
    <property type="entry name" value="maf"/>
    <property type="match status" value="1"/>
</dbReference>
<dbReference type="GO" id="GO:0005737">
    <property type="term" value="C:cytoplasm"/>
    <property type="evidence" value="ECO:0007669"/>
    <property type="project" value="UniProtKB-SubCell"/>
</dbReference>
<dbReference type="SUPFAM" id="SSF52972">
    <property type="entry name" value="ITPase-like"/>
    <property type="match status" value="1"/>
</dbReference>
<comment type="similarity">
    <text evidence="3">Belongs to the Maf family. YhdE subfamily.</text>
</comment>
<keyword evidence="5" id="KW-1185">Reference proteome</keyword>
<feature type="active site" description="Proton acceptor" evidence="3">
    <location>
        <position position="70"/>
    </location>
</feature>
<dbReference type="CDD" id="cd00555">
    <property type="entry name" value="Maf"/>
    <property type="match status" value="1"/>
</dbReference>
<comment type="cofactor">
    <cofactor evidence="1 3">
        <name>a divalent metal cation</name>
        <dbReference type="ChEBI" id="CHEBI:60240"/>
    </cofactor>
</comment>
<keyword evidence="2 3" id="KW-0378">Hydrolase</keyword>
<dbReference type="Pfam" id="PF02545">
    <property type="entry name" value="Maf"/>
    <property type="match status" value="1"/>
</dbReference>
<evidence type="ECO:0000313" key="5">
    <source>
        <dbReference type="Proteomes" id="UP000712157"/>
    </source>
</evidence>
<comment type="caution">
    <text evidence="3">Lacks conserved residue(s) required for the propagation of feature annotation.</text>
</comment>
<gene>
    <name evidence="4" type="ORF">KTH89_21045</name>
</gene>
<keyword evidence="3" id="KW-0963">Cytoplasm</keyword>
<dbReference type="RefSeq" id="WP_238722979.1">
    <property type="nucleotide sequence ID" value="NZ_JAHQCW010000047.1"/>
</dbReference>
<proteinExistence type="inferred from homology"/>
<name>A0A949K167_9FIRM</name>
<comment type="catalytic activity">
    <reaction evidence="3">
        <text>dTTP + H2O = dTMP + diphosphate + H(+)</text>
        <dbReference type="Rhea" id="RHEA:28534"/>
        <dbReference type="ChEBI" id="CHEBI:15377"/>
        <dbReference type="ChEBI" id="CHEBI:15378"/>
        <dbReference type="ChEBI" id="CHEBI:33019"/>
        <dbReference type="ChEBI" id="CHEBI:37568"/>
        <dbReference type="ChEBI" id="CHEBI:63528"/>
        <dbReference type="EC" id="3.6.1.9"/>
    </reaction>
</comment>
<keyword evidence="3" id="KW-0546">Nucleotide metabolism</keyword>
<feature type="site" description="Important for substrate specificity" evidence="3">
    <location>
        <position position="13"/>
    </location>
</feature>
<accession>A0A949K167</accession>
<feature type="site" description="Important for substrate specificity" evidence="3">
    <location>
        <position position="157"/>
    </location>
</feature>
<dbReference type="EMBL" id="JAHQCW010000047">
    <property type="protein sequence ID" value="MBU9739028.1"/>
    <property type="molecule type" value="Genomic_DNA"/>
</dbReference>
<sequence>MKTRIVLASASPRRRELLSQIGLTYEVLPSQKEEASKAREPSELVTELSAQKAGDIASSIEGPALIIGADTVVCHNGQILGKPRSEEEAAGMLAFLQGDTHQVYTGVTLILKSGAKNREVHFTEMTEVEFGPMDESEIREYIATGEPMDKAGAYGIQGFAARYIVAVRGDYSNVVGLPVARLYRELKKLDVL</sequence>
<comment type="subcellular location">
    <subcellularLocation>
        <location evidence="3">Cytoplasm</location>
    </subcellularLocation>
</comment>
<dbReference type="Gene3D" id="3.90.950.10">
    <property type="match status" value="1"/>
</dbReference>
<reference evidence="4" key="1">
    <citation type="submission" date="2021-06" db="EMBL/GenBank/DDBJ databases">
        <title>Description of novel taxa of the family Lachnospiraceae.</title>
        <authorList>
            <person name="Chaplin A.V."/>
            <person name="Sokolova S.R."/>
            <person name="Pikina A.P."/>
            <person name="Korzhanova M."/>
            <person name="Belova V."/>
            <person name="Korostin D."/>
            <person name="Efimov B.A."/>
        </authorList>
    </citation>
    <scope>NUCLEOTIDE SEQUENCE</scope>
    <source>
        <strain evidence="4">ASD5720</strain>
    </source>
</reference>
<dbReference type="AlphaFoldDB" id="A0A949K167"/>
<evidence type="ECO:0000256" key="2">
    <source>
        <dbReference type="ARBA" id="ARBA00022801"/>
    </source>
</evidence>
<comment type="function">
    <text evidence="3">Nucleoside triphosphate pyrophosphatase that hydrolyzes dTTP and UTP. May have a dual role in cell division arrest and in preventing the incorporation of modified nucleotides into cellular nucleic acids.</text>
</comment>
<evidence type="ECO:0000256" key="3">
    <source>
        <dbReference type="HAMAP-Rule" id="MF_00528"/>
    </source>
</evidence>
<organism evidence="4 5">
    <name type="scientific">Diplocloster agilis</name>
    <dbReference type="NCBI Taxonomy" id="2850323"/>
    <lineage>
        <taxon>Bacteria</taxon>
        <taxon>Bacillati</taxon>
        <taxon>Bacillota</taxon>
        <taxon>Clostridia</taxon>
        <taxon>Lachnospirales</taxon>
        <taxon>Lachnospiraceae</taxon>
        <taxon>Diplocloster</taxon>
    </lineage>
</organism>
<protein>
    <recommendedName>
        <fullName evidence="3">dTTP/UTP pyrophosphatase</fullName>
        <shortName evidence="3">dTTPase/UTPase</shortName>
        <ecNumber evidence="3">3.6.1.9</ecNumber>
    </recommendedName>
    <alternativeName>
        <fullName evidence="3">Nucleoside triphosphate pyrophosphatase</fullName>
    </alternativeName>
    <alternativeName>
        <fullName evidence="3">Nucleotide pyrophosphatase</fullName>
        <shortName evidence="3">Nucleotide PPase</shortName>
    </alternativeName>
</protein>
<dbReference type="Proteomes" id="UP000712157">
    <property type="component" value="Unassembled WGS sequence"/>
</dbReference>
<dbReference type="PIRSF" id="PIRSF006305">
    <property type="entry name" value="Maf"/>
    <property type="match status" value="1"/>
</dbReference>
<dbReference type="InterPro" id="IPR003697">
    <property type="entry name" value="Maf-like"/>
</dbReference>
<dbReference type="HAMAP" id="MF_00528">
    <property type="entry name" value="Maf"/>
    <property type="match status" value="1"/>
</dbReference>